<evidence type="ECO:0000313" key="2">
    <source>
        <dbReference type="Proteomes" id="UP000789366"/>
    </source>
</evidence>
<evidence type="ECO:0000313" key="1">
    <source>
        <dbReference type="EMBL" id="CAG8635889.1"/>
    </source>
</evidence>
<dbReference type="EMBL" id="CAJVPW010012467">
    <property type="protein sequence ID" value="CAG8635889.1"/>
    <property type="molecule type" value="Genomic_DNA"/>
</dbReference>
<feature type="non-terminal residue" evidence="1">
    <location>
        <position position="74"/>
    </location>
</feature>
<comment type="caution">
    <text evidence="1">The sequence shown here is derived from an EMBL/GenBank/DDBJ whole genome shotgun (WGS) entry which is preliminary data.</text>
</comment>
<sequence length="74" mass="8579">MIVDPFTRKEWYDVKAPSIFEVRNVGKTLVNRTQGLKNANDALKGRVFEVSLADLNKDEEQAFRKIKLRVDEVQ</sequence>
<keyword evidence="2" id="KW-1185">Reference proteome</keyword>
<accession>A0ACA9N594</accession>
<name>A0ACA9N594_9GLOM</name>
<proteinExistence type="predicted"/>
<organism evidence="1 2">
    <name type="scientific">Cetraspora pellucida</name>
    <dbReference type="NCBI Taxonomy" id="1433469"/>
    <lineage>
        <taxon>Eukaryota</taxon>
        <taxon>Fungi</taxon>
        <taxon>Fungi incertae sedis</taxon>
        <taxon>Mucoromycota</taxon>
        <taxon>Glomeromycotina</taxon>
        <taxon>Glomeromycetes</taxon>
        <taxon>Diversisporales</taxon>
        <taxon>Gigasporaceae</taxon>
        <taxon>Cetraspora</taxon>
    </lineage>
</organism>
<gene>
    <name evidence="1" type="ORF">SPELUC_LOCUS8383</name>
</gene>
<reference evidence="1" key="1">
    <citation type="submission" date="2021-06" db="EMBL/GenBank/DDBJ databases">
        <authorList>
            <person name="Kallberg Y."/>
            <person name="Tangrot J."/>
            <person name="Rosling A."/>
        </authorList>
    </citation>
    <scope>NUCLEOTIDE SEQUENCE</scope>
    <source>
        <strain evidence="1">28 12/20/2015</strain>
    </source>
</reference>
<dbReference type="Proteomes" id="UP000789366">
    <property type="component" value="Unassembled WGS sequence"/>
</dbReference>
<protein>
    <submittedName>
        <fullName evidence="1">9812_t:CDS:1</fullName>
    </submittedName>
</protein>